<dbReference type="PANTHER" id="PTHR35010">
    <property type="entry name" value="BLL4672 PROTEIN-RELATED"/>
    <property type="match status" value="1"/>
</dbReference>
<dbReference type="Pfam" id="PF17765">
    <property type="entry name" value="MLTR_LBD"/>
    <property type="match status" value="1"/>
</dbReference>
<sequence length="274" mass="31103">MPTREMADFLRSRRDRIRPETVGLPANDRRRAPGLRRAEVAQLAGISPDYYMRLEQGRSVRPSSSVLDALARALLLNPDERDHLYRLAQSEPAPLRRHEEEQVPPAVHRLLEQLDRIPAYVLNGRLDVLAWNPMAVALIADFAEMPRPNLVWYAFCDPRARSLYVEWEQMARHGIAQLRTATGLDPGNAATRALIDELTERSPDFRRWWDRQDVKGPGTGRKEYQHPLVGRLSLAYVGMLLPGTADQQLVTYTAPMGSPSQAALDTLADRLWAR</sequence>
<dbReference type="SUPFAM" id="SSF47413">
    <property type="entry name" value="lambda repressor-like DNA-binding domains"/>
    <property type="match status" value="1"/>
</dbReference>
<feature type="domain" description="HTH cro/C1-type" evidence="1">
    <location>
        <begin position="30"/>
        <end position="81"/>
    </location>
</feature>
<dbReference type="CDD" id="cd00093">
    <property type="entry name" value="HTH_XRE"/>
    <property type="match status" value="1"/>
</dbReference>
<dbReference type="PANTHER" id="PTHR35010:SF2">
    <property type="entry name" value="BLL4672 PROTEIN"/>
    <property type="match status" value="1"/>
</dbReference>
<dbReference type="Gene3D" id="1.10.260.40">
    <property type="entry name" value="lambda repressor-like DNA-binding domains"/>
    <property type="match status" value="1"/>
</dbReference>
<proteinExistence type="predicted"/>
<dbReference type="Proteomes" id="UP001500902">
    <property type="component" value="Unassembled WGS sequence"/>
</dbReference>
<dbReference type="EMBL" id="BAAAZP010000236">
    <property type="protein sequence ID" value="GAA3716809.1"/>
    <property type="molecule type" value="Genomic_DNA"/>
</dbReference>
<dbReference type="InterPro" id="IPR001387">
    <property type="entry name" value="Cro/C1-type_HTH"/>
</dbReference>
<dbReference type="Gene3D" id="3.30.450.180">
    <property type="match status" value="1"/>
</dbReference>
<name>A0ABP7ECX2_9ACTN</name>
<protein>
    <submittedName>
        <fullName evidence="2">Helix-turn-helix transcriptional regulator</fullName>
    </submittedName>
</protein>
<dbReference type="SMART" id="SM00530">
    <property type="entry name" value="HTH_XRE"/>
    <property type="match status" value="1"/>
</dbReference>
<dbReference type="Pfam" id="PF13560">
    <property type="entry name" value="HTH_31"/>
    <property type="match status" value="1"/>
</dbReference>
<accession>A0ABP7ECX2</accession>
<keyword evidence="3" id="KW-1185">Reference proteome</keyword>
<dbReference type="RefSeq" id="WP_344895989.1">
    <property type="nucleotide sequence ID" value="NZ_BAAAZP010000236.1"/>
</dbReference>
<dbReference type="InterPro" id="IPR041413">
    <property type="entry name" value="MLTR_LBD"/>
</dbReference>
<organism evidence="2 3">
    <name type="scientific">Nonomuraea antimicrobica</name>
    <dbReference type="NCBI Taxonomy" id="561173"/>
    <lineage>
        <taxon>Bacteria</taxon>
        <taxon>Bacillati</taxon>
        <taxon>Actinomycetota</taxon>
        <taxon>Actinomycetes</taxon>
        <taxon>Streptosporangiales</taxon>
        <taxon>Streptosporangiaceae</taxon>
        <taxon>Nonomuraea</taxon>
    </lineage>
</organism>
<evidence type="ECO:0000313" key="2">
    <source>
        <dbReference type="EMBL" id="GAA3716809.1"/>
    </source>
</evidence>
<evidence type="ECO:0000259" key="1">
    <source>
        <dbReference type="PROSITE" id="PS50943"/>
    </source>
</evidence>
<reference evidence="3" key="1">
    <citation type="journal article" date="2019" name="Int. J. Syst. Evol. Microbiol.">
        <title>The Global Catalogue of Microorganisms (GCM) 10K type strain sequencing project: providing services to taxonomists for standard genome sequencing and annotation.</title>
        <authorList>
            <consortium name="The Broad Institute Genomics Platform"/>
            <consortium name="The Broad Institute Genome Sequencing Center for Infectious Disease"/>
            <person name="Wu L."/>
            <person name="Ma J."/>
        </authorList>
    </citation>
    <scope>NUCLEOTIDE SEQUENCE [LARGE SCALE GENOMIC DNA]</scope>
    <source>
        <strain evidence="3">JCM 16904</strain>
    </source>
</reference>
<evidence type="ECO:0000313" key="3">
    <source>
        <dbReference type="Proteomes" id="UP001500902"/>
    </source>
</evidence>
<gene>
    <name evidence="2" type="ORF">GCM10022224_098110</name>
</gene>
<dbReference type="InterPro" id="IPR010982">
    <property type="entry name" value="Lambda_DNA-bd_dom_sf"/>
</dbReference>
<comment type="caution">
    <text evidence="2">The sequence shown here is derived from an EMBL/GenBank/DDBJ whole genome shotgun (WGS) entry which is preliminary data.</text>
</comment>
<dbReference type="PROSITE" id="PS50943">
    <property type="entry name" value="HTH_CROC1"/>
    <property type="match status" value="1"/>
</dbReference>